<evidence type="ECO:0000256" key="1">
    <source>
        <dbReference type="ARBA" id="ARBA00023172"/>
    </source>
</evidence>
<reference evidence="3 4" key="1">
    <citation type="submission" date="2019-09" db="EMBL/GenBank/DDBJ databases">
        <authorList>
            <person name="Leyn A S."/>
        </authorList>
    </citation>
    <scope>NUCLEOTIDE SEQUENCE [LARGE SCALE GENOMIC DNA]</scope>
    <source>
        <strain evidence="3">AA231_1</strain>
    </source>
</reference>
<dbReference type="GO" id="GO:0003677">
    <property type="term" value="F:DNA binding"/>
    <property type="evidence" value="ECO:0007669"/>
    <property type="project" value="InterPro"/>
</dbReference>
<dbReference type="InterPro" id="IPR013762">
    <property type="entry name" value="Integrase-like_cat_sf"/>
</dbReference>
<evidence type="ECO:0000313" key="3">
    <source>
        <dbReference type="EMBL" id="VVJ18368.1"/>
    </source>
</evidence>
<evidence type="ECO:0000256" key="2">
    <source>
        <dbReference type="SAM" id="MobiDB-lite"/>
    </source>
</evidence>
<name>A0A6I8LPJ0_9PSEU</name>
<keyword evidence="4" id="KW-1185">Reference proteome</keyword>
<dbReference type="GO" id="GO:0015074">
    <property type="term" value="P:DNA integration"/>
    <property type="evidence" value="ECO:0007669"/>
    <property type="project" value="InterPro"/>
</dbReference>
<protein>
    <recommendedName>
        <fullName evidence="5">Tyr recombinase domain-containing protein</fullName>
    </recommendedName>
</protein>
<dbReference type="Proteomes" id="UP000399805">
    <property type="component" value="Unassembled WGS sequence"/>
</dbReference>
<dbReference type="AlphaFoldDB" id="A0A6I8LPJ0"/>
<feature type="region of interest" description="Disordered" evidence="2">
    <location>
        <begin position="47"/>
        <end position="70"/>
    </location>
</feature>
<keyword evidence="1" id="KW-0233">DNA recombination</keyword>
<dbReference type="Gene3D" id="1.10.443.10">
    <property type="entry name" value="Intergrase catalytic core"/>
    <property type="match status" value="1"/>
</dbReference>
<organism evidence="3 4">
    <name type="scientific">Amycolatopsis camponoti</name>
    <dbReference type="NCBI Taxonomy" id="2606593"/>
    <lineage>
        <taxon>Bacteria</taxon>
        <taxon>Bacillati</taxon>
        <taxon>Actinomycetota</taxon>
        <taxon>Actinomycetes</taxon>
        <taxon>Pseudonocardiales</taxon>
        <taxon>Pseudonocardiaceae</taxon>
        <taxon>Amycolatopsis</taxon>
    </lineage>
</organism>
<evidence type="ECO:0008006" key="5">
    <source>
        <dbReference type="Google" id="ProtNLM"/>
    </source>
</evidence>
<proteinExistence type="predicted"/>
<dbReference type="InterPro" id="IPR011010">
    <property type="entry name" value="DNA_brk_join_enz"/>
</dbReference>
<dbReference type="EMBL" id="CABVGP010000001">
    <property type="protein sequence ID" value="VVJ18368.1"/>
    <property type="molecule type" value="Genomic_DNA"/>
</dbReference>
<dbReference type="GO" id="GO:0006310">
    <property type="term" value="P:DNA recombination"/>
    <property type="evidence" value="ECO:0007669"/>
    <property type="project" value="UniProtKB-KW"/>
</dbReference>
<gene>
    <name evidence="3" type="ORF">AA23TX_03389</name>
</gene>
<evidence type="ECO:0000313" key="4">
    <source>
        <dbReference type="Proteomes" id="UP000399805"/>
    </source>
</evidence>
<dbReference type="SUPFAM" id="SSF56349">
    <property type="entry name" value="DNA breaking-rejoining enzymes"/>
    <property type="match status" value="1"/>
</dbReference>
<sequence>MRHFYASIALASGVSVQEVAEYLGHHDPGYTLRICTHLVPSSHRRAREAAGGIFKPRHTGAARLEDPVTT</sequence>
<accession>A0A6I8LPJ0</accession>